<dbReference type="SUPFAM" id="SSF47616">
    <property type="entry name" value="GST C-terminal domain-like"/>
    <property type="match status" value="1"/>
</dbReference>
<comment type="similarity">
    <text evidence="1">Belongs to the GST superfamily. Zeta family.</text>
</comment>
<dbReference type="InterPro" id="IPR036282">
    <property type="entry name" value="Glutathione-S-Trfase_C_sf"/>
</dbReference>
<accession>A0ABT0KKZ8</accession>
<feature type="domain" description="GST N-terminal" evidence="2">
    <location>
        <begin position="1"/>
        <end position="86"/>
    </location>
</feature>
<keyword evidence="5" id="KW-1185">Reference proteome</keyword>
<dbReference type="InterPro" id="IPR004045">
    <property type="entry name" value="Glutathione_S-Trfase_N"/>
</dbReference>
<dbReference type="PANTHER" id="PTHR42673">
    <property type="entry name" value="MALEYLACETOACETATE ISOMERASE"/>
    <property type="match status" value="1"/>
</dbReference>
<dbReference type="EMBL" id="JAKIKU010000001">
    <property type="protein sequence ID" value="MCL1044294.1"/>
    <property type="molecule type" value="Genomic_DNA"/>
</dbReference>
<dbReference type="NCBIfam" id="TIGR01262">
    <property type="entry name" value="maiA"/>
    <property type="match status" value="1"/>
</dbReference>
<sequence>MKLYGYWRSSAAYRVRIALNLKQLTAEHVSVHLVNNGGEQHTASFERLNPQNLVPALIDIGEHGDFCITQSMAIIEYLDESYPQSPLLPERHQERAIVRAMAQTLACEIHPLDNLRVLKYLVNDMNVTEENKMVWYHHWIHLGFKALEAQLDKHAGQFCFGDSVTMADLCLIPQVYNARRFNVDMAAYPNILRIDKACTDLAAFDAASPEKQHDAT</sequence>
<dbReference type="CDD" id="cd03191">
    <property type="entry name" value="GST_C_Zeta"/>
    <property type="match status" value="1"/>
</dbReference>
<dbReference type="SUPFAM" id="SSF52833">
    <property type="entry name" value="Thioredoxin-like"/>
    <property type="match status" value="1"/>
</dbReference>
<dbReference type="InterPro" id="IPR036249">
    <property type="entry name" value="Thioredoxin-like_sf"/>
</dbReference>
<evidence type="ECO:0000313" key="4">
    <source>
        <dbReference type="EMBL" id="MCL1044294.1"/>
    </source>
</evidence>
<dbReference type="EC" id="5.2.1.2" evidence="4"/>
<evidence type="ECO:0000259" key="3">
    <source>
        <dbReference type="PROSITE" id="PS50405"/>
    </source>
</evidence>
<dbReference type="CDD" id="cd03042">
    <property type="entry name" value="GST_N_Zeta"/>
    <property type="match status" value="1"/>
</dbReference>
<dbReference type="InterPro" id="IPR034330">
    <property type="entry name" value="GST_Zeta_C"/>
</dbReference>
<gene>
    <name evidence="4" type="primary">maiA</name>
    <name evidence="4" type="ORF">L2737_02955</name>
</gene>
<feature type="domain" description="GST C-terminal" evidence="3">
    <location>
        <begin position="91"/>
        <end position="216"/>
    </location>
</feature>
<dbReference type="Proteomes" id="UP001202134">
    <property type="component" value="Unassembled WGS sequence"/>
</dbReference>
<dbReference type="Pfam" id="PF13410">
    <property type="entry name" value="GST_C_2"/>
    <property type="match status" value="1"/>
</dbReference>
<dbReference type="SFLD" id="SFLDS00019">
    <property type="entry name" value="Glutathione_Transferase_(cytos"/>
    <property type="match status" value="1"/>
</dbReference>
<dbReference type="Gene3D" id="3.40.30.10">
    <property type="entry name" value="Glutaredoxin"/>
    <property type="match status" value="1"/>
</dbReference>
<evidence type="ECO:0000313" key="5">
    <source>
        <dbReference type="Proteomes" id="UP001202134"/>
    </source>
</evidence>
<dbReference type="PROSITE" id="PS50405">
    <property type="entry name" value="GST_CTER"/>
    <property type="match status" value="1"/>
</dbReference>
<proteinExistence type="inferred from homology"/>
<dbReference type="GO" id="GO:0016034">
    <property type="term" value="F:maleylacetoacetate isomerase activity"/>
    <property type="evidence" value="ECO:0007669"/>
    <property type="project" value="UniProtKB-EC"/>
</dbReference>
<dbReference type="PANTHER" id="PTHR42673:SF21">
    <property type="entry name" value="GLUTATHIONE S-TRANSFERASE YFCF"/>
    <property type="match status" value="1"/>
</dbReference>
<dbReference type="InterPro" id="IPR034333">
    <property type="entry name" value="GST_Zeta_N"/>
</dbReference>
<dbReference type="InterPro" id="IPR005955">
    <property type="entry name" value="GST_Zeta"/>
</dbReference>
<dbReference type="PROSITE" id="PS50404">
    <property type="entry name" value="GST_NTER"/>
    <property type="match status" value="1"/>
</dbReference>
<dbReference type="Gene3D" id="1.20.1050.10">
    <property type="match status" value="1"/>
</dbReference>
<dbReference type="SFLD" id="SFLDG00358">
    <property type="entry name" value="Main_(cytGST)"/>
    <property type="match status" value="1"/>
</dbReference>
<dbReference type="Pfam" id="PF02798">
    <property type="entry name" value="GST_N"/>
    <property type="match status" value="1"/>
</dbReference>
<keyword evidence="4" id="KW-0413">Isomerase</keyword>
<protein>
    <submittedName>
        <fullName evidence="4">Maleylacetoacetate isomerase</fullName>
        <ecNumber evidence="4">5.2.1.2</ecNumber>
    </submittedName>
</protein>
<comment type="caution">
    <text evidence="4">The sequence shown here is derived from an EMBL/GenBank/DDBJ whole genome shotgun (WGS) entry which is preliminary data.</text>
</comment>
<name>A0ABT0KKZ8_9GAMM</name>
<organism evidence="4 5">
    <name type="scientific">Shewanella electrodiphila</name>
    <dbReference type="NCBI Taxonomy" id="934143"/>
    <lineage>
        <taxon>Bacteria</taxon>
        <taxon>Pseudomonadati</taxon>
        <taxon>Pseudomonadota</taxon>
        <taxon>Gammaproteobacteria</taxon>
        <taxon>Alteromonadales</taxon>
        <taxon>Shewanellaceae</taxon>
        <taxon>Shewanella</taxon>
    </lineage>
</organism>
<dbReference type="InterPro" id="IPR040079">
    <property type="entry name" value="Glutathione_S-Trfase"/>
</dbReference>
<reference evidence="4 5" key="1">
    <citation type="submission" date="2022-01" db="EMBL/GenBank/DDBJ databases">
        <title>Whole genome-based taxonomy of the Shewanellaceae.</title>
        <authorList>
            <person name="Martin-Rodriguez A.J."/>
        </authorList>
    </citation>
    <scope>NUCLEOTIDE SEQUENCE [LARGE SCALE GENOMIC DNA]</scope>
    <source>
        <strain evidence="4 5">DSM 24955</strain>
    </source>
</reference>
<evidence type="ECO:0000259" key="2">
    <source>
        <dbReference type="PROSITE" id="PS50404"/>
    </source>
</evidence>
<evidence type="ECO:0000256" key="1">
    <source>
        <dbReference type="ARBA" id="ARBA00010007"/>
    </source>
</evidence>
<dbReference type="RefSeq" id="WP_248954720.1">
    <property type="nucleotide sequence ID" value="NZ_JAKIKU010000001.1"/>
</dbReference>
<dbReference type="InterPro" id="IPR010987">
    <property type="entry name" value="Glutathione-S-Trfase_C-like"/>
</dbReference>